<dbReference type="OrthoDB" id="430051at2759"/>
<gene>
    <name evidence="1" type="ORF">Ctob_014670</name>
</gene>
<protein>
    <submittedName>
        <fullName evidence="1">Uncharacterized protein</fullName>
    </submittedName>
</protein>
<dbReference type="EMBL" id="JWZX01001845">
    <property type="protein sequence ID" value="KOO32123.1"/>
    <property type="molecule type" value="Genomic_DNA"/>
</dbReference>
<dbReference type="AlphaFoldDB" id="A0A0M0K155"/>
<name>A0A0M0K155_9EUKA</name>
<evidence type="ECO:0000313" key="2">
    <source>
        <dbReference type="Proteomes" id="UP000037460"/>
    </source>
</evidence>
<evidence type="ECO:0000313" key="1">
    <source>
        <dbReference type="EMBL" id="KOO32123.1"/>
    </source>
</evidence>
<keyword evidence="2" id="KW-1185">Reference proteome</keyword>
<organism evidence="1 2">
    <name type="scientific">Chrysochromulina tobinii</name>
    <dbReference type="NCBI Taxonomy" id="1460289"/>
    <lineage>
        <taxon>Eukaryota</taxon>
        <taxon>Haptista</taxon>
        <taxon>Haptophyta</taxon>
        <taxon>Prymnesiophyceae</taxon>
        <taxon>Prymnesiales</taxon>
        <taxon>Chrysochromulinaceae</taxon>
        <taxon>Chrysochromulina</taxon>
    </lineage>
</organism>
<feature type="non-terminal residue" evidence="1">
    <location>
        <position position="1"/>
    </location>
</feature>
<sequence length="68" mass="7950">YQEKRLQAKLDNASHTFEFATTWHKILDHGWMHAQPWRLKDLGMKLEGIEPELDAYLPGDTIQNVQST</sequence>
<reference evidence="2" key="1">
    <citation type="journal article" date="2015" name="PLoS Genet.">
        <title>Genome Sequence and Transcriptome Analyses of Chrysochromulina tobin: Metabolic Tools for Enhanced Algal Fitness in the Prominent Order Prymnesiales (Haptophyceae).</title>
        <authorList>
            <person name="Hovde B.T."/>
            <person name="Deodato C.R."/>
            <person name="Hunsperger H.M."/>
            <person name="Ryken S.A."/>
            <person name="Yost W."/>
            <person name="Jha R.K."/>
            <person name="Patterson J."/>
            <person name="Monnat R.J. Jr."/>
            <person name="Barlow S.B."/>
            <person name="Starkenburg S.R."/>
            <person name="Cattolico R.A."/>
        </authorList>
    </citation>
    <scope>NUCLEOTIDE SEQUENCE</scope>
    <source>
        <strain evidence="2">CCMP291</strain>
    </source>
</reference>
<dbReference type="Proteomes" id="UP000037460">
    <property type="component" value="Unassembled WGS sequence"/>
</dbReference>
<accession>A0A0M0K155</accession>
<proteinExistence type="predicted"/>
<comment type="caution">
    <text evidence="1">The sequence shown here is derived from an EMBL/GenBank/DDBJ whole genome shotgun (WGS) entry which is preliminary data.</text>
</comment>